<dbReference type="CDD" id="cd01949">
    <property type="entry name" value="GGDEF"/>
    <property type="match status" value="1"/>
</dbReference>
<evidence type="ECO:0000259" key="4">
    <source>
        <dbReference type="PROSITE" id="PS50887"/>
    </source>
</evidence>
<dbReference type="InterPro" id="IPR000160">
    <property type="entry name" value="GGDEF_dom"/>
</dbReference>
<dbReference type="NCBIfam" id="TIGR00254">
    <property type="entry name" value="GGDEF"/>
    <property type="match status" value="1"/>
</dbReference>
<keyword evidence="6" id="KW-1185">Reference proteome</keyword>
<name>A0ABT8DTZ8_9BURK</name>
<dbReference type="SMART" id="SM00267">
    <property type="entry name" value="GGDEF"/>
    <property type="match status" value="1"/>
</dbReference>
<dbReference type="PROSITE" id="PS50887">
    <property type="entry name" value="GGDEF"/>
    <property type="match status" value="1"/>
</dbReference>
<keyword evidence="3" id="KW-0175">Coiled coil</keyword>
<dbReference type="RefSeq" id="WP_290358125.1">
    <property type="nucleotide sequence ID" value="NZ_JAUHHC010000002.1"/>
</dbReference>
<comment type="catalytic activity">
    <reaction evidence="2">
        <text>2 GTP = 3',3'-c-di-GMP + 2 diphosphate</text>
        <dbReference type="Rhea" id="RHEA:24898"/>
        <dbReference type="ChEBI" id="CHEBI:33019"/>
        <dbReference type="ChEBI" id="CHEBI:37565"/>
        <dbReference type="ChEBI" id="CHEBI:58805"/>
        <dbReference type="EC" id="2.7.7.65"/>
    </reaction>
</comment>
<dbReference type="SUPFAM" id="SSF55073">
    <property type="entry name" value="Nucleotide cyclase"/>
    <property type="match status" value="1"/>
</dbReference>
<dbReference type="InterPro" id="IPR029787">
    <property type="entry name" value="Nucleotide_cyclase"/>
</dbReference>
<comment type="caution">
    <text evidence="5">The sequence shown here is derived from an EMBL/GenBank/DDBJ whole genome shotgun (WGS) entry which is preliminary data.</text>
</comment>
<evidence type="ECO:0000256" key="2">
    <source>
        <dbReference type="ARBA" id="ARBA00034247"/>
    </source>
</evidence>
<feature type="coiled-coil region" evidence="3">
    <location>
        <begin position="401"/>
        <end position="435"/>
    </location>
</feature>
<gene>
    <name evidence="5" type="ORF">QWJ38_05830</name>
</gene>
<dbReference type="EMBL" id="JAUHHC010000002">
    <property type="protein sequence ID" value="MDN3919799.1"/>
    <property type="molecule type" value="Genomic_DNA"/>
</dbReference>
<evidence type="ECO:0000313" key="6">
    <source>
        <dbReference type="Proteomes" id="UP001228044"/>
    </source>
</evidence>
<reference evidence="5 6" key="1">
    <citation type="submission" date="2023-06" db="EMBL/GenBank/DDBJ databases">
        <title>Pelomonas sp. PFR6 16S ribosomal RNA gene Genome sequencing and assembly.</title>
        <authorList>
            <person name="Woo H."/>
        </authorList>
    </citation>
    <scope>NUCLEOTIDE SEQUENCE [LARGE SCALE GENOMIC DNA]</scope>
    <source>
        <strain evidence="5 6">PFR6</strain>
    </source>
</reference>
<dbReference type="Proteomes" id="UP001228044">
    <property type="component" value="Unassembled WGS sequence"/>
</dbReference>
<evidence type="ECO:0000256" key="1">
    <source>
        <dbReference type="ARBA" id="ARBA00012528"/>
    </source>
</evidence>
<proteinExistence type="predicted"/>
<organism evidence="5 6">
    <name type="scientific">Roseateles violae</name>
    <dbReference type="NCBI Taxonomy" id="3058042"/>
    <lineage>
        <taxon>Bacteria</taxon>
        <taxon>Pseudomonadati</taxon>
        <taxon>Pseudomonadota</taxon>
        <taxon>Betaproteobacteria</taxon>
        <taxon>Burkholderiales</taxon>
        <taxon>Sphaerotilaceae</taxon>
        <taxon>Roseateles</taxon>
    </lineage>
</organism>
<dbReference type="PANTHER" id="PTHR45138">
    <property type="entry name" value="REGULATORY COMPONENTS OF SENSORY TRANSDUCTION SYSTEM"/>
    <property type="match status" value="1"/>
</dbReference>
<dbReference type="PANTHER" id="PTHR45138:SF9">
    <property type="entry name" value="DIGUANYLATE CYCLASE DGCM-RELATED"/>
    <property type="match status" value="1"/>
</dbReference>
<dbReference type="Pfam" id="PF00990">
    <property type="entry name" value="GGDEF"/>
    <property type="match status" value="1"/>
</dbReference>
<feature type="domain" description="GGDEF" evidence="4">
    <location>
        <begin position="459"/>
        <end position="590"/>
    </location>
</feature>
<dbReference type="InterPro" id="IPR043128">
    <property type="entry name" value="Rev_trsase/Diguanyl_cyclase"/>
</dbReference>
<sequence length="590" mass="64496">MNEPRRPAQPPAQIAKAALLRLAQAQLEPTPENYARAYAIESGVEAAAPALPERAQALLTRLLALGLPAGAARQQLQQCIEQARWDEALRRLEQLQQGADSPAAQAQALSQLIEGLVRGLERGGRGWTVARKKDGLQRVLEANRADAQRLTQRLQHLLASWGADAADADIDMQQAESAEPTAPSETEADSRLPAHWPAIEGSLHATVQHALHNPLGHGEELIAELDAAQTALLREGATPARVEQIEALCQRARHMLDHRQHLFAELGQLCRELSASLVELAEDDSWARGQAEAMNDTLTQGLSGRGVRSVSEMLLGTRSRQRALRDERGRARDALKSLIQQMLAELAVLGQHTDRFQDNVGRYAEAIERADSLESLAGTVREMVEESRSVQALVQQTQQRLSMEHQRASELSDKVQSLEDELRRLSAEVQTDQLTQIANRRGLIAAFATEQAKAEREAVPISLALLDIDNFKKLNDSLGHAAGDMALKSLAERVSQLLRPGDLVARYGGEEFVLMLPATPIDEAQAVLARLQRSLSASLFMHEGKDVFVTFSAGVTLYRGGETLEAALDRADVALYEAKHTGKNRACVAP</sequence>
<evidence type="ECO:0000256" key="3">
    <source>
        <dbReference type="SAM" id="Coils"/>
    </source>
</evidence>
<dbReference type="InterPro" id="IPR050469">
    <property type="entry name" value="Diguanylate_Cyclase"/>
</dbReference>
<protein>
    <recommendedName>
        <fullName evidence="1">diguanylate cyclase</fullName>
        <ecNumber evidence="1">2.7.7.65</ecNumber>
    </recommendedName>
</protein>
<evidence type="ECO:0000313" key="5">
    <source>
        <dbReference type="EMBL" id="MDN3919799.1"/>
    </source>
</evidence>
<accession>A0ABT8DTZ8</accession>
<keyword evidence="5" id="KW-0548">Nucleotidyltransferase</keyword>
<dbReference type="EC" id="2.7.7.65" evidence="1"/>
<dbReference type="GO" id="GO:0052621">
    <property type="term" value="F:diguanylate cyclase activity"/>
    <property type="evidence" value="ECO:0007669"/>
    <property type="project" value="UniProtKB-EC"/>
</dbReference>
<keyword evidence="5" id="KW-0808">Transferase</keyword>
<dbReference type="Gene3D" id="3.30.70.270">
    <property type="match status" value="1"/>
</dbReference>